<comment type="pathway">
    <text evidence="4">Amino-acid biosynthesis; L-arginine biosynthesis; N(2)-acetyl-L-ornithine from L-glutamate: step 4/4.</text>
</comment>
<feature type="modified residue" description="N6-(pyridoxal phosphate)lysine" evidence="4">
    <location>
        <position position="250"/>
    </location>
</feature>
<dbReference type="Gene3D" id="3.90.1150.10">
    <property type="entry name" value="Aspartate Aminotransferase, domain 1"/>
    <property type="match status" value="1"/>
</dbReference>
<accession>A0A443YXZ0</accession>
<dbReference type="InterPro" id="IPR015424">
    <property type="entry name" value="PyrdxlP-dep_Trfase"/>
</dbReference>
<feature type="binding site" evidence="4">
    <location>
        <begin position="103"/>
        <end position="104"/>
    </location>
    <ligand>
        <name>pyridoxal 5'-phosphate</name>
        <dbReference type="ChEBI" id="CHEBI:597326"/>
    </ligand>
</feature>
<feature type="binding site" evidence="4">
    <location>
        <begin position="221"/>
        <end position="224"/>
    </location>
    <ligand>
        <name>pyridoxal 5'-phosphate</name>
        <dbReference type="ChEBI" id="CHEBI:597326"/>
    </ligand>
</feature>
<feature type="binding site" evidence="4">
    <location>
        <position position="139"/>
    </location>
    <ligand>
        <name>N(2)-acetyl-L-ornithine</name>
        <dbReference type="ChEBI" id="CHEBI:57805"/>
    </ligand>
</feature>
<keyword evidence="4" id="KW-0963">Cytoplasm</keyword>
<dbReference type="InterPro" id="IPR015421">
    <property type="entry name" value="PyrdxlP-dep_Trfase_major"/>
</dbReference>
<evidence type="ECO:0000256" key="3">
    <source>
        <dbReference type="ARBA" id="ARBA00022898"/>
    </source>
</evidence>
<name>A0A443YXZ0_9GAMM</name>
<dbReference type="PANTHER" id="PTHR11986">
    <property type="entry name" value="AMINOTRANSFERASE CLASS III"/>
    <property type="match status" value="1"/>
</dbReference>
<keyword evidence="3 4" id="KW-0663">Pyridoxal phosphate</keyword>
<dbReference type="NCBIfam" id="NF002325">
    <property type="entry name" value="PRK01278.1"/>
    <property type="match status" value="1"/>
</dbReference>
<dbReference type="PANTHER" id="PTHR11986:SF113">
    <property type="entry name" value="SUCCINYLORNITHINE TRANSAMINASE"/>
    <property type="match status" value="1"/>
</dbReference>
<feature type="binding site" evidence="4">
    <location>
        <position position="279"/>
    </location>
    <ligand>
        <name>pyridoxal 5'-phosphate</name>
        <dbReference type="ChEBI" id="CHEBI:597326"/>
    </ligand>
</feature>
<dbReference type="SUPFAM" id="SSF53383">
    <property type="entry name" value="PLP-dependent transferases"/>
    <property type="match status" value="1"/>
</dbReference>
<dbReference type="Proteomes" id="UP000288789">
    <property type="component" value="Unassembled WGS sequence"/>
</dbReference>
<evidence type="ECO:0000313" key="5">
    <source>
        <dbReference type="EMBL" id="RWU08873.1"/>
    </source>
</evidence>
<feature type="binding site" evidence="4">
    <location>
        <position position="136"/>
    </location>
    <ligand>
        <name>pyridoxal 5'-phosphate</name>
        <dbReference type="ChEBI" id="CHEBI:597326"/>
    </ligand>
</feature>
<organism evidence="5 6">
    <name type="scientific">Pseudidiomarina gelatinasegens</name>
    <dbReference type="NCBI Taxonomy" id="2487740"/>
    <lineage>
        <taxon>Bacteria</taxon>
        <taxon>Pseudomonadati</taxon>
        <taxon>Pseudomonadota</taxon>
        <taxon>Gammaproteobacteria</taxon>
        <taxon>Alteromonadales</taxon>
        <taxon>Idiomarinaceae</taxon>
        <taxon>Pseudidiomarina</taxon>
    </lineage>
</organism>
<dbReference type="UniPathway" id="UPA00068">
    <property type="reaction ID" value="UER00109"/>
</dbReference>
<dbReference type="Gene3D" id="3.40.640.10">
    <property type="entry name" value="Type I PLP-dependent aspartate aminotransferase-like (Major domain)"/>
    <property type="match status" value="1"/>
</dbReference>
<keyword evidence="1 4" id="KW-0032">Aminotransferase</keyword>
<dbReference type="InterPro" id="IPR004636">
    <property type="entry name" value="AcOrn/SuccOrn_fam"/>
</dbReference>
<dbReference type="InterPro" id="IPR049704">
    <property type="entry name" value="Aminotrans_3_PPA_site"/>
</dbReference>
<dbReference type="PIRSF" id="PIRSF000521">
    <property type="entry name" value="Transaminase_4ab_Lys_Orn"/>
    <property type="match status" value="1"/>
</dbReference>
<evidence type="ECO:0000256" key="2">
    <source>
        <dbReference type="ARBA" id="ARBA00022679"/>
    </source>
</evidence>
<dbReference type="GO" id="GO:0030170">
    <property type="term" value="F:pyridoxal phosphate binding"/>
    <property type="evidence" value="ECO:0007669"/>
    <property type="project" value="InterPro"/>
</dbReference>
<comment type="subunit">
    <text evidence="4">Homodimer.</text>
</comment>
<protein>
    <recommendedName>
        <fullName evidence="4">Acetylornithine aminotransferase</fullName>
        <shortName evidence="4">ACOAT</shortName>
        <ecNumber evidence="4">2.6.1.11</ecNumber>
    </recommendedName>
</protein>
<dbReference type="GO" id="GO:0042802">
    <property type="term" value="F:identical protein binding"/>
    <property type="evidence" value="ECO:0007669"/>
    <property type="project" value="TreeGrafter"/>
</dbReference>
<comment type="cofactor">
    <cofactor evidence="4">
        <name>pyridoxal 5'-phosphate</name>
        <dbReference type="ChEBI" id="CHEBI:597326"/>
    </cofactor>
    <text evidence="4">Binds 1 pyridoxal phosphate per subunit.</text>
</comment>
<dbReference type="RefSeq" id="WP_128353061.1">
    <property type="nucleotide sequence ID" value="NZ_CAXBCQ010000010.1"/>
</dbReference>
<dbReference type="OrthoDB" id="9801052at2"/>
<dbReference type="AlphaFoldDB" id="A0A443YXZ0"/>
<evidence type="ECO:0000256" key="1">
    <source>
        <dbReference type="ARBA" id="ARBA00022576"/>
    </source>
</evidence>
<dbReference type="EC" id="2.6.1.11" evidence="4"/>
<dbReference type="InterPro" id="IPR005814">
    <property type="entry name" value="Aminotrans_3"/>
</dbReference>
<dbReference type="FunFam" id="3.40.640.10:FF:000004">
    <property type="entry name" value="Acetylornithine aminotransferase"/>
    <property type="match status" value="1"/>
</dbReference>
<evidence type="ECO:0000313" key="6">
    <source>
        <dbReference type="Proteomes" id="UP000288789"/>
    </source>
</evidence>
<comment type="similarity">
    <text evidence="4">Belongs to the class-III pyridoxal-phosphate-dependent aminotransferase family. ArgD subfamily.</text>
</comment>
<reference evidence="5 6" key="1">
    <citation type="submission" date="2018-12" db="EMBL/GenBank/DDBJ databases">
        <authorList>
            <person name="Li A."/>
            <person name="Zhang M."/>
            <person name="Zhu H."/>
        </authorList>
    </citation>
    <scope>NUCLEOTIDE SEQUENCE [LARGE SCALE GENOMIC DNA]</scope>
    <source>
        <strain evidence="5 6">R04H25</strain>
    </source>
</reference>
<dbReference type="NCBIfam" id="NF009047">
    <property type="entry name" value="PRK12381.1"/>
    <property type="match status" value="1"/>
</dbReference>
<dbReference type="InterPro" id="IPR017652">
    <property type="entry name" value="Ac/SucOrn_transaminase_bac"/>
</dbReference>
<dbReference type="HAMAP" id="MF_01107">
    <property type="entry name" value="ArgD_aminotrans_3"/>
    <property type="match status" value="1"/>
</dbReference>
<evidence type="ECO:0000256" key="4">
    <source>
        <dbReference type="HAMAP-Rule" id="MF_01107"/>
    </source>
</evidence>
<comment type="catalytic activity">
    <reaction evidence="4">
        <text>N(2)-acetyl-L-ornithine + 2-oxoglutarate = N-acetyl-L-glutamate 5-semialdehyde + L-glutamate</text>
        <dbReference type="Rhea" id="RHEA:18049"/>
        <dbReference type="ChEBI" id="CHEBI:16810"/>
        <dbReference type="ChEBI" id="CHEBI:29123"/>
        <dbReference type="ChEBI" id="CHEBI:29985"/>
        <dbReference type="ChEBI" id="CHEBI:57805"/>
        <dbReference type="EC" id="2.6.1.11"/>
    </reaction>
</comment>
<comment type="miscellaneous">
    <text evidence="4">May also have succinyldiaminopimelate aminotransferase activity, thus carrying out the corresponding step in lysine biosynthesis.</text>
</comment>
<dbReference type="GO" id="GO:0003992">
    <property type="term" value="F:N2-acetyl-L-ornithine:2-oxoglutarate 5-aminotransferase activity"/>
    <property type="evidence" value="ECO:0007669"/>
    <property type="project" value="UniProtKB-UniRule"/>
</dbReference>
<dbReference type="EMBL" id="RSFE01000010">
    <property type="protein sequence ID" value="RWU08873.1"/>
    <property type="molecule type" value="Genomic_DNA"/>
</dbReference>
<dbReference type="InterPro" id="IPR050103">
    <property type="entry name" value="Class-III_PLP-dep_AT"/>
</dbReference>
<keyword evidence="2 4" id="KW-0808">Transferase</keyword>
<feature type="binding site" evidence="4">
    <location>
        <position position="278"/>
    </location>
    <ligand>
        <name>N(2)-acetyl-L-ornithine</name>
        <dbReference type="ChEBI" id="CHEBI:57805"/>
    </ligand>
</feature>
<keyword evidence="4" id="KW-0055">Arginine biosynthesis</keyword>
<keyword evidence="4" id="KW-0028">Amino-acid biosynthesis</keyword>
<dbReference type="NCBIfam" id="NF003468">
    <property type="entry name" value="PRK05093.1"/>
    <property type="match status" value="1"/>
</dbReference>
<dbReference type="PROSITE" id="PS00600">
    <property type="entry name" value="AA_TRANSFER_CLASS_3"/>
    <property type="match status" value="1"/>
</dbReference>
<keyword evidence="6" id="KW-1185">Reference proteome</keyword>
<dbReference type="GO" id="GO:0006526">
    <property type="term" value="P:L-arginine biosynthetic process"/>
    <property type="evidence" value="ECO:0007669"/>
    <property type="project" value="UniProtKB-UniRule"/>
</dbReference>
<dbReference type="NCBIfam" id="TIGR03246">
    <property type="entry name" value="arg_catab_astC"/>
    <property type="match status" value="1"/>
</dbReference>
<dbReference type="CDD" id="cd00610">
    <property type="entry name" value="OAT_like"/>
    <property type="match status" value="1"/>
</dbReference>
<sequence length="400" mass="43208">MNVNRALFDDVMVPNYNPAKMIPVKGEGSRVWDQEGKEYVDFAGGIAVNCLGHCHPAMVKALTEQGNKLWHLSNVFTNEPAIRLAKKLTDATFADRVYFANSGAEANEAALKLARRWALDKFGPEKNQIIAFNKGFHGRTFFTVTVGGQPAYSEGFGPKPGAVEHVDYNDLAALEKLMSEQTCAVMMEPLQGEGGVISPDADFVKGVRALCDKYNALLVFDEVQTGFGRTGSLYAYQQLGVSPDILSTAKALGGGFPIGAMLTTDEIAQHLKPGTHGSTYGGNPLACAVAEAVFDVVNTSDVLEGVKVREQLFKNKLQEINEKYGIFKDIRGKGLLIGAELNEKFDGKARDFLNAAADEGTMVLIAGPSVIRFTPSLIIPEQDIVEGLARFERAVAKLAG</sequence>
<dbReference type="GO" id="GO:0005737">
    <property type="term" value="C:cytoplasm"/>
    <property type="evidence" value="ECO:0007669"/>
    <property type="project" value="UniProtKB-SubCell"/>
</dbReference>
<proteinExistence type="inferred from homology"/>
<comment type="subcellular location">
    <subcellularLocation>
        <location evidence="4">Cytoplasm</location>
    </subcellularLocation>
</comment>
<dbReference type="Pfam" id="PF00202">
    <property type="entry name" value="Aminotran_3"/>
    <property type="match status" value="1"/>
</dbReference>
<dbReference type="NCBIfam" id="TIGR00707">
    <property type="entry name" value="argD"/>
    <property type="match status" value="1"/>
</dbReference>
<comment type="caution">
    <text evidence="5">The sequence shown here is derived from an EMBL/GenBank/DDBJ whole genome shotgun (WGS) entry which is preliminary data.</text>
</comment>
<dbReference type="InterPro" id="IPR015422">
    <property type="entry name" value="PyrdxlP-dep_Trfase_small"/>
</dbReference>
<gene>
    <name evidence="4" type="primary">argD</name>
    <name evidence="5" type="ORF">EGC76_10935</name>
</gene>